<organism evidence="8 9">
    <name type="scientific">Hyphomonas atlantica</name>
    <dbReference type="NCBI Taxonomy" id="1280948"/>
    <lineage>
        <taxon>Bacteria</taxon>
        <taxon>Pseudomonadati</taxon>
        <taxon>Pseudomonadota</taxon>
        <taxon>Alphaproteobacteria</taxon>
        <taxon>Hyphomonadales</taxon>
        <taxon>Hyphomonadaceae</taxon>
        <taxon>Hyphomonas</taxon>
    </lineage>
</organism>
<accession>A0A059E1P1</accession>
<feature type="transmembrane region" description="Helical" evidence="5">
    <location>
        <begin position="118"/>
        <end position="136"/>
    </location>
</feature>
<dbReference type="InterPro" id="IPR050638">
    <property type="entry name" value="AA-Vitamin_Transporters"/>
</dbReference>
<evidence type="ECO:0000256" key="3">
    <source>
        <dbReference type="ARBA" id="ARBA00022989"/>
    </source>
</evidence>
<dbReference type="SUPFAM" id="SSF103481">
    <property type="entry name" value="Multidrug resistance efflux transporter EmrE"/>
    <property type="match status" value="2"/>
</dbReference>
<dbReference type="RefSeq" id="WP_035551146.1">
    <property type="nucleotide sequence ID" value="NZ_AWFH01000012.1"/>
</dbReference>
<feature type="domain" description="EamA" evidence="7">
    <location>
        <begin position="146"/>
        <end position="273"/>
    </location>
</feature>
<keyword evidence="4 5" id="KW-0472">Membrane</keyword>
<feature type="transmembrane region" description="Helical" evidence="5">
    <location>
        <begin position="67"/>
        <end position="85"/>
    </location>
</feature>
<dbReference type="InterPro" id="IPR000620">
    <property type="entry name" value="EamA_dom"/>
</dbReference>
<feature type="chain" id="PRO_5011977455" description="EamA domain-containing protein" evidence="6">
    <location>
        <begin position="16"/>
        <end position="280"/>
    </location>
</feature>
<evidence type="ECO:0000313" key="9">
    <source>
        <dbReference type="Proteomes" id="UP000024547"/>
    </source>
</evidence>
<keyword evidence="3 5" id="KW-1133">Transmembrane helix</keyword>
<dbReference type="InterPro" id="IPR037185">
    <property type="entry name" value="EmrE-like"/>
</dbReference>
<proteinExistence type="predicted"/>
<dbReference type="GO" id="GO:0016020">
    <property type="term" value="C:membrane"/>
    <property type="evidence" value="ECO:0007669"/>
    <property type="project" value="UniProtKB-SubCell"/>
</dbReference>
<feature type="transmembrane region" description="Helical" evidence="5">
    <location>
        <begin position="230"/>
        <end position="250"/>
    </location>
</feature>
<protein>
    <recommendedName>
        <fullName evidence="7">EamA domain-containing protein</fullName>
    </recommendedName>
</protein>
<sequence>MKLFCLTLLAMIAFAANSVLNRLALAGELIDPASFAVIRLFSGAIILCLIVLVRSDNRTSLFTCKRNLSVGALLAYMLGFSFAYVSLDTGVGALILFGGVQITMFAGAVIAQESVSRLKWIGALLAASGLAWFLWPTPDAEISLTGAGLMGIAALGWGIYSLMGRGAENATAETAANFTLAAPFSLLALFALAPNVTFEGFVLACLSGIVTSGLGYALWYAVLPRLASSTAAVAQLSVPIFATLGGVAFLSEDLTLRFVMAALIVLGGIGLSVVKPRSVR</sequence>
<evidence type="ECO:0000256" key="5">
    <source>
        <dbReference type="SAM" id="Phobius"/>
    </source>
</evidence>
<dbReference type="PATRIC" id="fig|1280948.3.peg.1762"/>
<comment type="caution">
    <text evidence="8">The sequence shown here is derived from an EMBL/GenBank/DDBJ whole genome shotgun (WGS) entry which is preliminary data.</text>
</comment>
<gene>
    <name evidence="8" type="ORF">HY36_04645</name>
</gene>
<feature type="transmembrane region" description="Helical" evidence="5">
    <location>
        <begin position="256"/>
        <end position="274"/>
    </location>
</feature>
<name>A0A059E1P1_9PROT</name>
<evidence type="ECO:0000256" key="2">
    <source>
        <dbReference type="ARBA" id="ARBA00022692"/>
    </source>
</evidence>
<reference evidence="8 9" key="1">
    <citation type="journal article" date="2014" name="Antonie Van Leeuwenhoek">
        <title>Hyphomonas beringensis sp. nov. and Hyphomonas chukchiensis sp. nov., isolated from surface seawater of the Bering Sea and Chukchi Sea.</title>
        <authorList>
            <person name="Li C."/>
            <person name="Lai Q."/>
            <person name="Li G."/>
            <person name="Dong C."/>
            <person name="Wang J."/>
            <person name="Liao Y."/>
            <person name="Shao Z."/>
        </authorList>
    </citation>
    <scope>NUCLEOTIDE SEQUENCE [LARGE SCALE GENOMIC DNA]</scope>
    <source>
        <strain evidence="8 9">22II1-22F38</strain>
    </source>
</reference>
<comment type="subcellular location">
    <subcellularLocation>
        <location evidence="1">Membrane</location>
        <topology evidence="1">Multi-pass membrane protein</topology>
    </subcellularLocation>
</comment>
<feature type="transmembrane region" description="Helical" evidence="5">
    <location>
        <begin position="200"/>
        <end position="223"/>
    </location>
</feature>
<feature type="transmembrane region" description="Helical" evidence="5">
    <location>
        <begin position="175"/>
        <end position="194"/>
    </location>
</feature>
<dbReference type="PANTHER" id="PTHR32322">
    <property type="entry name" value="INNER MEMBRANE TRANSPORTER"/>
    <property type="match status" value="1"/>
</dbReference>
<keyword evidence="9" id="KW-1185">Reference proteome</keyword>
<feature type="transmembrane region" description="Helical" evidence="5">
    <location>
        <begin position="91"/>
        <end position="111"/>
    </location>
</feature>
<keyword evidence="2 5" id="KW-0812">Transmembrane</keyword>
<dbReference type="Proteomes" id="UP000024547">
    <property type="component" value="Unassembled WGS sequence"/>
</dbReference>
<feature type="signal peptide" evidence="6">
    <location>
        <begin position="1"/>
        <end position="15"/>
    </location>
</feature>
<evidence type="ECO:0000313" key="8">
    <source>
        <dbReference type="EMBL" id="KCZ61849.1"/>
    </source>
</evidence>
<dbReference type="EMBL" id="AWFH01000012">
    <property type="protein sequence ID" value="KCZ61849.1"/>
    <property type="molecule type" value="Genomic_DNA"/>
</dbReference>
<dbReference type="OrthoDB" id="321830at2"/>
<keyword evidence="6" id="KW-0732">Signal</keyword>
<evidence type="ECO:0000256" key="6">
    <source>
        <dbReference type="SAM" id="SignalP"/>
    </source>
</evidence>
<dbReference type="PANTHER" id="PTHR32322:SF9">
    <property type="entry name" value="AMINO-ACID METABOLITE EFFLUX PUMP-RELATED"/>
    <property type="match status" value="1"/>
</dbReference>
<dbReference type="Pfam" id="PF00892">
    <property type="entry name" value="EamA"/>
    <property type="match status" value="1"/>
</dbReference>
<evidence type="ECO:0000256" key="1">
    <source>
        <dbReference type="ARBA" id="ARBA00004141"/>
    </source>
</evidence>
<dbReference type="AlphaFoldDB" id="A0A059E1P1"/>
<feature type="transmembrane region" description="Helical" evidence="5">
    <location>
        <begin position="142"/>
        <end position="163"/>
    </location>
</feature>
<evidence type="ECO:0000256" key="4">
    <source>
        <dbReference type="ARBA" id="ARBA00023136"/>
    </source>
</evidence>
<feature type="transmembrane region" description="Helical" evidence="5">
    <location>
        <begin position="36"/>
        <end position="55"/>
    </location>
</feature>
<dbReference type="STRING" id="1280948.HY36_04645"/>
<dbReference type="eggNOG" id="COG0697">
    <property type="taxonomic scope" value="Bacteria"/>
</dbReference>
<evidence type="ECO:0000259" key="7">
    <source>
        <dbReference type="Pfam" id="PF00892"/>
    </source>
</evidence>